<evidence type="ECO:0000259" key="1">
    <source>
        <dbReference type="Pfam" id="PF22741"/>
    </source>
</evidence>
<dbReference type="InterPro" id="IPR029021">
    <property type="entry name" value="Prot-tyrosine_phosphatase-like"/>
</dbReference>
<dbReference type="EMBL" id="LDPZ01000027">
    <property type="protein sequence ID" value="KTQ94228.1"/>
    <property type="molecule type" value="Genomic_DNA"/>
</dbReference>
<accession>A0A175R7N3</accession>
<name>A0A175R7N3_9HYPH</name>
<proteinExistence type="predicted"/>
<reference evidence="2 3" key="1">
    <citation type="journal article" date="2016" name="Front. Microbiol.">
        <title>Genomic Resource of Rice Seed Associated Bacteria.</title>
        <authorList>
            <person name="Midha S."/>
            <person name="Bansal K."/>
            <person name="Sharma S."/>
            <person name="Kumar N."/>
            <person name="Patil P.P."/>
            <person name="Chaudhry V."/>
            <person name="Patil P.B."/>
        </authorList>
    </citation>
    <scope>NUCLEOTIDE SEQUENCE [LARGE SCALE GENOMIC DNA]</scope>
    <source>
        <strain evidence="2 3">NS226</strain>
    </source>
</reference>
<protein>
    <recommendedName>
        <fullName evidence="1">DSP-PTPase phosphatase fused to NAD+ Kinase domain-containing protein</fullName>
    </recommendedName>
</protein>
<feature type="domain" description="DSP-PTPase phosphatase fused to NAD+ Kinase" evidence="1">
    <location>
        <begin position="36"/>
        <end position="135"/>
    </location>
</feature>
<dbReference type="InterPro" id="IPR016130">
    <property type="entry name" value="Tyr_Pase_AS"/>
</dbReference>
<sequence>MPALLGLTLLGGNLHEVGGGVIRAAQMSPADLASTIQAQGVRSILNLRGEHPDEAWWQEERAVAEANGVEYISVSLSARHKPDLTTMRHLAALMQGAPKPLLIHCLQGADRTGLASAIYELSQGQAAGEAADQLSLMFGHFPWLGNKTRAMDEAFADYSAADTTPSPAAASVAAR</sequence>
<dbReference type="InterPro" id="IPR055214">
    <property type="entry name" value="PTP-NADK"/>
</dbReference>
<organism evidence="2 3">
    <name type="scientific">Aureimonas ureilytica</name>
    <dbReference type="NCBI Taxonomy" id="401562"/>
    <lineage>
        <taxon>Bacteria</taxon>
        <taxon>Pseudomonadati</taxon>
        <taxon>Pseudomonadota</taxon>
        <taxon>Alphaproteobacteria</taxon>
        <taxon>Hyphomicrobiales</taxon>
        <taxon>Aurantimonadaceae</taxon>
        <taxon>Aureimonas</taxon>
    </lineage>
</organism>
<evidence type="ECO:0000313" key="3">
    <source>
        <dbReference type="Proteomes" id="UP000078272"/>
    </source>
</evidence>
<dbReference type="STRING" id="401562.NS365_20475"/>
<dbReference type="PROSITE" id="PS00383">
    <property type="entry name" value="TYR_PHOSPHATASE_1"/>
    <property type="match status" value="1"/>
</dbReference>
<dbReference type="Gene3D" id="3.90.190.10">
    <property type="entry name" value="Protein tyrosine phosphatase superfamily"/>
    <property type="match status" value="1"/>
</dbReference>
<dbReference type="SUPFAM" id="SSF52799">
    <property type="entry name" value="(Phosphotyrosine protein) phosphatases II"/>
    <property type="match status" value="1"/>
</dbReference>
<evidence type="ECO:0000313" key="2">
    <source>
        <dbReference type="EMBL" id="KTQ94228.1"/>
    </source>
</evidence>
<gene>
    <name evidence="2" type="ORF">NS226_14085</name>
</gene>
<comment type="caution">
    <text evidence="2">The sequence shown here is derived from an EMBL/GenBank/DDBJ whole genome shotgun (WGS) entry which is preliminary data.</text>
</comment>
<dbReference type="AlphaFoldDB" id="A0A175R7N3"/>
<dbReference type="PATRIC" id="fig|401562.3.peg.2436"/>
<dbReference type="Proteomes" id="UP000078272">
    <property type="component" value="Unassembled WGS sequence"/>
</dbReference>
<dbReference type="Pfam" id="PF22741">
    <property type="entry name" value="PTP-NADK"/>
    <property type="match status" value="1"/>
</dbReference>